<protein>
    <recommendedName>
        <fullName evidence="3">Ribosome biogenesis GTPase YqeH</fullName>
    </recommendedName>
</protein>
<gene>
    <name evidence="1" type="ORF">IAC58_06435</name>
</gene>
<dbReference type="AlphaFoldDB" id="A0A9D9DK33"/>
<organism evidence="1 2">
    <name type="scientific">Candidatus Onthovivens merdipullorum</name>
    <dbReference type="NCBI Taxonomy" id="2840889"/>
    <lineage>
        <taxon>Bacteria</taxon>
        <taxon>Bacillati</taxon>
        <taxon>Bacillota</taxon>
        <taxon>Bacilli</taxon>
        <taxon>Bacillales</taxon>
        <taxon>Candidatus Onthovivens</taxon>
    </lineage>
</organism>
<dbReference type="PANTHER" id="PTHR46434:SF1">
    <property type="entry name" value="GENETIC INTERACTOR OF PROHIBITINS 3, MITOCHONDRIAL"/>
    <property type="match status" value="1"/>
</dbReference>
<evidence type="ECO:0008006" key="3">
    <source>
        <dbReference type="Google" id="ProtNLM"/>
    </source>
</evidence>
<reference evidence="1" key="2">
    <citation type="journal article" date="2021" name="PeerJ">
        <title>Extensive microbial diversity within the chicken gut microbiome revealed by metagenomics and culture.</title>
        <authorList>
            <person name="Gilroy R."/>
            <person name="Ravi A."/>
            <person name="Getino M."/>
            <person name="Pursley I."/>
            <person name="Horton D.L."/>
            <person name="Alikhan N.F."/>
            <person name="Baker D."/>
            <person name="Gharbi K."/>
            <person name="Hall N."/>
            <person name="Watson M."/>
            <person name="Adriaenssens E.M."/>
            <person name="Foster-Nyarko E."/>
            <person name="Jarju S."/>
            <person name="Secka A."/>
            <person name="Antonio M."/>
            <person name="Oren A."/>
            <person name="Chaudhuri R.R."/>
            <person name="La Ragione R."/>
            <person name="Hildebrand F."/>
            <person name="Pallen M.J."/>
        </authorList>
    </citation>
    <scope>NUCLEOTIDE SEQUENCE</scope>
    <source>
        <strain evidence="1">11159</strain>
    </source>
</reference>
<evidence type="ECO:0000313" key="2">
    <source>
        <dbReference type="Proteomes" id="UP000823613"/>
    </source>
</evidence>
<dbReference type="EMBL" id="JADIMY010000122">
    <property type="protein sequence ID" value="MBO8428160.1"/>
    <property type="molecule type" value="Genomic_DNA"/>
</dbReference>
<dbReference type="InterPro" id="IPR027417">
    <property type="entry name" value="P-loop_NTPase"/>
</dbReference>
<dbReference type="Proteomes" id="UP000823613">
    <property type="component" value="Unassembled WGS sequence"/>
</dbReference>
<accession>A0A9D9DK33</accession>
<reference evidence="1" key="1">
    <citation type="submission" date="2020-10" db="EMBL/GenBank/DDBJ databases">
        <authorList>
            <person name="Gilroy R."/>
        </authorList>
    </citation>
    <scope>NUCLEOTIDE SEQUENCE</scope>
    <source>
        <strain evidence="1">11159</strain>
    </source>
</reference>
<dbReference type="PANTHER" id="PTHR46434">
    <property type="entry name" value="GENETIC INTERACTOR OF PROHIBITINS 3, MITOCHONDRIAL"/>
    <property type="match status" value="1"/>
</dbReference>
<name>A0A9D9DK33_9BACL</name>
<dbReference type="InterPro" id="IPR050896">
    <property type="entry name" value="Mito_lipid_metab_GTPase"/>
</dbReference>
<sequence>MAELNKVARCYRCGAILQTTDPNKEGYISPEIVDKYPEGLLLCNDCYKNERFNTSPKEPNFEESYQIILNQIREEKPLIAYVIDLFSFEGSFISKLNEMIEGLDVLVIANKRDLLPKDIDDKSLLEYVAHRLRVAKLAVKDVVLTSTNTNYNIDLMYQKIKELSSNRNVYFIGASVSGKSSLITELLKHYENRTNKPVTIATFKNTDLRGYKIPLTNKTFIYEIPGTDIHNSMLSKVERIVQNQISPKKTVKPRKITLHTNGSIALGGLCIIQLISKAKTDVFVYASNLVEVKYKHLTGEKFLQSILQKKNVKPCSARYTQINEYDAYDLQITEEGSRDIGILGLGWFNFKANNQTFRIFVPKGVYVYTSRAKINYVK</sequence>
<proteinExistence type="predicted"/>
<evidence type="ECO:0000313" key="1">
    <source>
        <dbReference type="EMBL" id="MBO8428160.1"/>
    </source>
</evidence>
<comment type="caution">
    <text evidence="1">The sequence shown here is derived from an EMBL/GenBank/DDBJ whole genome shotgun (WGS) entry which is preliminary data.</text>
</comment>
<dbReference type="Gene3D" id="3.40.50.300">
    <property type="entry name" value="P-loop containing nucleotide triphosphate hydrolases"/>
    <property type="match status" value="1"/>
</dbReference>
<dbReference type="SUPFAM" id="SSF52540">
    <property type="entry name" value="P-loop containing nucleoside triphosphate hydrolases"/>
    <property type="match status" value="1"/>
</dbReference>